<keyword evidence="1 2" id="KW-0812">Transmembrane</keyword>
<protein>
    <submittedName>
        <fullName evidence="2">Transmembrane domain-containing protein</fullName>
    </submittedName>
    <submittedName>
        <fullName evidence="3">Transmembrane_domain-containing protein</fullName>
    </submittedName>
</protein>
<reference evidence="2" key="1">
    <citation type="submission" date="2023-06" db="EMBL/GenBank/DDBJ databases">
        <authorList>
            <person name="Kurt Z."/>
        </authorList>
    </citation>
    <scope>NUCLEOTIDE SEQUENCE</scope>
</reference>
<proteinExistence type="predicted"/>
<keyword evidence="1" id="KW-1133">Transmembrane helix</keyword>
<evidence type="ECO:0000313" key="3">
    <source>
        <dbReference type="EMBL" id="CAL6102030.1"/>
    </source>
</evidence>
<organism evidence="2">
    <name type="scientific">Hexamita inflata</name>
    <dbReference type="NCBI Taxonomy" id="28002"/>
    <lineage>
        <taxon>Eukaryota</taxon>
        <taxon>Metamonada</taxon>
        <taxon>Diplomonadida</taxon>
        <taxon>Hexamitidae</taxon>
        <taxon>Hexamitinae</taxon>
        <taxon>Hexamita</taxon>
    </lineage>
</organism>
<dbReference type="AlphaFoldDB" id="A0AA86NZP7"/>
<sequence>MKECPVQVRHCDTGSARTSSSIIFIGCFLMACVLTLSIFIMAKFKNLKKDELIEKHFLATSYIILFAITRLIWWCMNITTFDAYSAAGIILKMLNRCAMLFLYLAQSYYSRTWLSLFIILNGQRWNSQLNLVLSIIDIIISILLVVTIICCAIPQEEAANFQDYAAEIITIASLLTTILFIIIGAIIIRKVGQFYGPCSRQKRPFITFTFLLIFPSILRVLTLFYDDMTGEKMNSNFLMMFFYLIPDIFPVIVISADQLKQFLEKQKKQEEEYLLETTTKEFEWFV</sequence>
<dbReference type="EMBL" id="CAXDID020000551">
    <property type="protein sequence ID" value="CAL6102030.1"/>
    <property type="molecule type" value="Genomic_DNA"/>
</dbReference>
<dbReference type="EMBL" id="CATOUU010000389">
    <property type="protein sequence ID" value="CAI9928245.1"/>
    <property type="molecule type" value="Genomic_DNA"/>
</dbReference>
<evidence type="ECO:0000256" key="1">
    <source>
        <dbReference type="SAM" id="Phobius"/>
    </source>
</evidence>
<feature type="transmembrane region" description="Helical" evidence="1">
    <location>
        <begin position="56"/>
        <end position="74"/>
    </location>
</feature>
<name>A0AA86NZP7_9EUKA</name>
<feature type="transmembrane region" description="Helical" evidence="1">
    <location>
        <begin position="237"/>
        <end position="259"/>
    </location>
</feature>
<dbReference type="Proteomes" id="UP001642409">
    <property type="component" value="Unassembled WGS sequence"/>
</dbReference>
<comment type="caution">
    <text evidence="2">The sequence shown here is derived from an EMBL/GenBank/DDBJ whole genome shotgun (WGS) entry which is preliminary data.</text>
</comment>
<keyword evidence="4" id="KW-1185">Reference proteome</keyword>
<feature type="transmembrane region" description="Helical" evidence="1">
    <location>
        <begin position="22"/>
        <end position="44"/>
    </location>
</feature>
<evidence type="ECO:0000313" key="4">
    <source>
        <dbReference type="Proteomes" id="UP001642409"/>
    </source>
</evidence>
<evidence type="ECO:0000313" key="2">
    <source>
        <dbReference type="EMBL" id="CAI9928245.1"/>
    </source>
</evidence>
<reference evidence="3 4" key="2">
    <citation type="submission" date="2024-07" db="EMBL/GenBank/DDBJ databases">
        <authorList>
            <person name="Akdeniz Z."/>
        </authorList>
    </citation>
    <scope>NUCLEOTIDE SEQUENCE [LARGE SCALE GENOMIC DNA]</scope>
</reference>
<keyword evidence="1" id="KW-0472">Membrane</keyword>
<dbReference type="PROSITE" id="PS51257">
    <property type="entry name" value="PROKAR_LIPOPROTEIN"/>
    <property type="match status" value="1"/>
</dbReference>
<feature type="transmembrane region" description="Helical" evidence="1">
    <location>
        <begin position="208"/>
        <end position="225"/>
    </location>
</feature>
<feature type="transmembrane region" description="Helical" evidence="1">
    <location>
        <begin position="167"/>
        <end position="188"/>
    </location>
</feature>
<feature type="transmembrane region" description="Helical" evidence="1">
    <location>
        <begin position="129"/>
        <end position="155"/>
    </location>
</feature>
<gene>
    <name evidence="2" type="ORF">HINF_LOCUS15890</name>
    <name evidence="3" type="ORF">HINF_LOCUS71472</name>
</gene>
<accession>A0AA86NZP7</accession>